<dbReference type="AlphaFoldDB" id="A0A9J6ZJD7"/>
<evidence type="ECO:0000256" key="1">
    <source>
        <dbReference type="PIRSR" id="PIRSR620019-1"/>
    </source>
</evidence>
<dbReference type="CDD" id="cd03360">
    <property type="entry name" value="LbH_AT_putative"/>
    <property type="match status" value="1"/>
</dbReference>
<proteinExistence type="predicted"/>
<dbReference type="InterPro" id="IPR041561">
    <property type="entry name" value="PglD_N"/>
</dbReference>
<dbReference type="InterPro" id="IPR020019">
    <property type="entry name" value="AcTrfase_PglD-like"/>
</dbReference>
<evidence type="ECO:0000259" key="3">
    <source>
        <dbReference type="Pfam" id="PF17836"/>
    </source>
</evidence>
<dbReference type="PANTHER" id="PTHR43300:SF7">
    <property type="entry name" value="UDP-N-ACETYLBACILLOSAMINE N-ACETYLTRANSFERASE"/>
    <property type="match status" value="1"/>
</dbReference>
<gene>
    <name evidence="4" type="ORF">NAG76_07740</name>
</gene>
<dbReference type="NCBIfam" id="TIGR03570">
    <property type="entry name" value="NeuD_NnaD"/>
    <property type="match status" value="1"/>
</dbReference>
<evidence type="ECO:0000256" key="2">
    <source>
        <dbReference type="PIRSR" id="PIRSR620019-2"/>
    </source>
</evidence>
<dbReference type="InterPro" id="IPR011004">
    <property type="entry name" value="Trimer_LpxA-like_sf"/>
</dbReference>
<dbReference type="Gene3D" id="3.40.50.20">
    <property type="match status" value="1"/>
</dbReference>
<dbReference type="Pfam" id="PF17836">
    <property type="entry name" value="PglD_N"/>
    <property type="match status" value="1"/>
</dbReference>
<dbReference type="KEGG" id="plig:NAG76_07740"/>
<dbReference type="PANTHER" id="PTHR43300">
    <property type="entry name" value="ACETYLTRANSFERASE"/>
    <property type="match status" value="1"/>
</dbReference>
<accession>A0A9J6ZJD7</accession>
<feature type="binding site" evidence="2">
    <location>
        <position position="67"/>
    </location>
    <ligand>
        <name>substrate</name>
    </ligand>
</feature>
<dbReference type="InterPro" id="IPR050179">
    <property type="entry name" value="Trans_hexapeptide_repeat"/>
</dbReference>
<name>A0A9J6ZJD7_9BACL</name>
<dbReference type="Proteomes" id="UP001056756">
    <property type="component" value="Chromosome"/>
</dbReference>
<feature type="binding site" evidence="2">
    <location>
        <position position="146"/>
    </location>
    <ligand>
        <name>acetyl-CoA</name>
        <dbReference type="ChEBI" id="CHEBI:57288"/>
    </ligand>
</feature>
<dbReference type="InterPro" id="IPR001451">
    <property type="entry name" value="Hexapep"/>
</dbReference>
<feature type="domain" description="PglD N-terminal" evidence="3">
    <location>
        <begin position="5"/>
        <end position="79"/>
    </location>
</feature>
<protein>
    <submittedName>
        <fullName evidence="4">Acetyltransferase</fullName>
    </submittedName>
</protein>
<feature type="active site" description="Proton acceptor" evidence="1">
    <location>
        <position position="137"/>
    </location>
</feature>
<sequence length="207" mass="22125">MSRPLIIIGNGGHASVLTEILMDRTEKIIGFTAPLQEKNRYGLPYLGSDEVIENYLPSECMLVLGIGMIEPSPLREKLFNYYFNIGYQFMTVIHPSAIIAPSVRLGQGVQVMAGAIIQTNTKIADNSIINTGAIIDHDCQISSHTHISPGTRLSGGVHIKKGTHIGVGATVIQNITIGENCLIGAGAVVINNIADNLKVIGVPAKEV</sequence>
<reference evidence="4" key="1">
    <citation type="submission" date="2022-05" db="EMBL/GenBank/DDBJ databases">
        <title>Novel bacterial taxa in a minimal lignocellulolytic consortium and its capacity to transform plastics disclosed by genome-resolved metagenomics.</title>
        <authorList>
            <person name="Rodriguez C.A.D."/>
            <person name="Diaz-Garcia L."/>
            <person name="Herrera K."/>
            <person name="Tarazona N.A."/>
            <person name="Sproer C."/>
            <person name="Overmann J."/>
            <person name="Jimenez D.J."/>
        </authorList>
    </citation>
    <scope>NUCLEOTIDE SEQUENCE</scope>
    <source>
        <strain evidence="4">MAG5</strain>
    </source>
</reference>
<dbReference type="Gene3D" id="2.160.10.10">
    <property type="entry name" value="Hexapeptide repeat proteins"/>
    <property type="match status" value="1"/>
</dbReference>
<dbReference type="SUPFAM" id="SSF51161">
    <property type="entry name" value="Trimeric LpxA-like enzymes"/>
    <property type="match status" value="1"/>
</dbReference>
<evidence type="ECO:0000313" key="5">
    <source>
        <dbReference type="Proteomes" id="UP001056756"/>
    </source>
</evidence>
<organism evidence="4 5">
    <name type="scientific">Candidatus Pristimantibacillus lignocellulolyticus</name>
    <dbReference type="NCBI Taxonomy" id="2994561"/>
    <lineage>
        <taxon>Bacteria</taxon>
        <taxon>Bacillati</taxon>
        <taxon>Bacillota</taxon>
        <taxon>Bacilli</taxon>
        <taxon>Bacillales</taxon>
        <taxon>Paenibacillaceae</taxon>
        <taxon>Candidatus Pristimantibacillus</taxon>
    </lineage>
</organism>
<feature type="site" description="Increases basicity of active site His" evidence="1">
    <location>
        <position position="138"/>
    </location>
</feature>
<evidence type="ECO:0000313" key="4">
    <source>
        <dbReference type="EMBL" id="URN96111.1"/>
    </source>
</evidence>
<dbReference type="EMBL" id="CP097899">
    <property type="protein sequence ID" value="URN96111.1"/>
    <property type="molecule type" value="Genomic_DNA"/>
</dbReference>
<dbReference type="Pfam" id="PF00132">
    <property type="entry name" value="Hexapep"/>
    <property type="match status" value="1"/>
</dbReference>